<evidence type="ECO:0000256" key="19">
    <source>
        <dbReference type="ARBA" id="ARBA00023242"/>
    </source>
</evidence>
<dbReference type="EMBL" id="JAERUA010000003">
    <property type="protein sequence ID" value="KAI1902240.1"/>
    <property type="molecule type" value="Genomic_DNA"/>
</dbReference>
<proteinExistence type="inferred from homology"/>
<keyword evidence="13" id="KW-0694">RNA-binding</keyword>
<evidence type="ECO:0000313" key="32">
    <source>
        <dbReference type="EMBL" id="KAI1902240.1"/>
    </source>
</evidence>
<evidence type="ECO:0000259" key="31">
    <source>
        <dbReference type="Pfam" id="PF03725"/>
    </source>
</evidence>
<dbReference type="GO" id="GO:0042765">
    <property type="term" value="C:GPI-anchor transamidase complex"/>
    <property type="evidence" value="ECO:0007669"/>
    <property type="project" value="InterPro"/>
</dbReference>
<keyword evidence="12" id="KW-0271">Exosome</keyword>
<dbReference type="InterPro" id="IPR036345">
    <property type="entry name" value="ExoRNase_PH_dom2_sf"/>
</dbReference>
<evidence type="ECO:0000256" key="9">
    <source>
        <dbReference type="ARBA" id="ARBA00022552"/>
    </source>
</evidence>
<evidence type="ECO:0000256" key="24">
    <source>
        <dbReference type="ARBA" id="ARBA00083629"/>
    </source>
</evidence>
<evidence type="ECO:0000256" key="5">
    <source>
        <dbReference type="ARBA" id="ARBA00004687"/>
    </source>
</evidence>
<dbReference type="SUPFAM" id="SSF55666">
    <property type="entry name" value="Ribonuclease PH domain 2-like"/>
    <property type="match status" value="1"/>
</dbReference>
<dbReference type="FunFam" id="3.30.230.70:FF:000010">
    <property type="entry name" value="Exosome complex component RRP41"/>
    <property type="match status" value="1"/>
</dbReference>
<comment type="similarity">
    <text evidence="6">Belongs to the RNase PH family.</text>
</comment>
<evidence type="ECO:0000256" key="16">
    <source>
        <dbReference type="ARBA" id="ARBA00023136"/>
    </source>
</evidence>
<evidence type="ECO:0000256" key="27">
    <source>
        <dbReference type="ARBA" id="ARBA00093619"/>
    </source>
</evidence>
<reference evidence="32" key="1">
    <citation type="submission" date="2021-01" db="EMBL/GenBank/DDBJ databases">
        <authorList>
            <person name="Zahm M."/>
            <person name="Roques C."/>
            <person name="Cabau C."/>
            <person name="Klopp C."/>
            <person name="Donnadieu C."/>
            <person name="Jouanno E."/>
            <person name="Lampietro C."/>
            <person name="Louis A."/>
            <person name="Herpin A."/>
            <person name="Echchiki A."/>
            <person name="Berthelot C."/>
            <person name="Parey E."/>
            <person name="Roest-Crollius H."/>
            <person name="Braasch I."/>
            <person name="Postlethwait J."/>
            <person name="Bobe J."/>
            <person name="Montfort J."/>
            <person name="Bouchez O."/>
            <person name="Begum T."/>
            <person name="Mejri S."/>
            <person name="Adams A."/>
            <person name="Chen W.-J."/>
            <person name="Guiguen Y."/>
        </authorList>
    </citation>
    <scope>NUCLEOTIDE SEQUENCE</scope>
    <source>
        <tissue evidence="32">Blood</tissue>
    </source>
</reference>
<keyword evidence="19" id="KW-0539">Nucleus</keyword>
<dbReference type="GO" id="GO:0016255">
    <property type="term" value="P:attachment of GPI anchor to protein"/>
    <property type="evidence" value="ECO:0007669"/>
    <property type="project" value="TreeGrafter"/>
</dbReference>
<evidence type="ECO:0000256" key="28">
    <source>
        <dbReference type="ARBA" id="ARBA00093661"/>
    </source>
</evidence>
<comment type="function">
    <text evidence="25">Component of the glycosylphosphatidylinositol-anchor (GPI-anchor) transamidase (GPI-T) complex that catalyzes the formation of the linkage between a proprotein and a GPI-anchor and participates in GPI anchored protein biosynthesis. Binds GPI-anchor.</text>
</comment>
<evidence type="ECO:0000256" key="7">
    <source>
        <dbReference type="ARBA" id="ARBA00022490"/>
    </source>
</evidence>
<dbReference type="SUPFAM" id="SSF54211">
    <property type="entry name" value="Ribosomal protein S5 domain 2-like"/>
    <property type="match status" value="1"/>
</dbReference>
<evidence type="ECO:0000313" key="33">
    <source>
        <dbReference type="Proteomes" id="UP000829720"/>
    </source>
</evidence>
<keyword evidence="11" id="KW-0256">Endoplasmic reticulum</keyword>
<keyword evidence="33" id="KW-1185">Reference proteome</keyword>
<evidence type="ECO:0000256" key="17">
    <source>
        <dbReference type="ARBA" id="ARBA00023157"/>
    </source>
</evidence>
<dbReference type="GO" id="GO:0003723">
    <property type="term" value="F:RNA binding"/>
    <property type="evidence" value="ECO:0007669"/>
    <property type="project" value="UniProtKB-KW"/>
</dbReference>
<keyword evidence="15" id="KW-0007">Acetylation</keyword>
<evidence type="ECO:0000259" key="30">
    <source>
        <dbReference type="Pfam" id="PF01138"/>
    </source>
</evidence>
<evidence type="ECO:0000256" key="2">
    <source>
        <dbReference type="ARBA" id="ARBA00004496"/>
    </source>
</evidence>
<comment type="subunit">
    <text evidence="26">Heteropentamer. Part of the GPI-anchor transamidase complex, consisting of PIGK, PIGT, PIGS, PIGU and GAA1. Interacts with PIGK.</text>
</comment>
<feature type="domain" description="Exoribonuclease phosphorolytic" evidence="30">
    <location>
        <begin position="21"/>
        <end position="152"/>
    </location>
</feature>
<keyword evidence="8" id="KW-0337">GPI-anchor biosynthesis</keyword>
<comment type="subcellular location">
    <subcellularLocation>
        <location evidence="2">Cytoplasm</location>
    </subcellularLocation>
    <subcellularLocation>
        <location evidence="1">Endoplasmic reticulum membrane</location>
        <topology evidence="1">Multi-pass membrane protein</topology>
    </subcellularLocation>
    <subcellularLocation>
        <location evidence="3">Nucleus</location>
        <location evidence="3">Nucleolus</location>
    </subcellularLocation>
    <subcellularLocation>
        <location evidence="4">Nucleus</location>
        <location evidence="4">Nucleoplasm</location>
    </subcellularLocation>
</comment>
<evidence type="ECO:0000256" key="11">
    <source>
        <dbReference type="ARBA" id="ARBA00022824"/>
    </source>
</evidence>
<evidence type="ECO:0000256" key="29">
    <source>
        <dbReference type="SAM" id="Phobius"/>
    </source>
</evidence>
<evidence type="ECO:0000256" key="20">
    <source>
        <dbReference type="ARBA" id="ARBA00065651"/>
    </source>
</evidence>
<accession>A0A8T3E0P3</accession>
<dbReference type="Pfam" id="PF01138">
    <property type="entry name" value="RNase_PH"/>
    <property type="match status" value="1"/>
</dbReference>
<dbReference type="CDD" id="cd11370">
    <property type="entry name" value="RNase_PH_RRP41"/>
    <property type="match status" value="1"/>
</dbReference>
<dbReference type="FunFam" id="3.40.630.10:FF:000047">
    <property type="entry name" value="Glycosylphosphatidylinositol anchor attachment 1 protein"/>
    <property type="match status" value="1"/>
</dbReference>
<dbReference type="GO" id="GO:0006364">
    <property type="term" value="P:rRNA processing"/>
    <property type="evidence" value="ECO:0007669"/>
    <property type="project" value="UniProtKB-KW"/>
</dbReference>
<dbReference type="InterPro" id="IPR015847">
    <property type="entry name" value="ExoRNase_PH_dom2"/>
</dbReference>
<evidence type="ECO:0000256" key="12">
    <source>
        <dbReference type="ARBA" id="ARBA00022835"/>
    </source>
</evidence>
<dbReference type="Proteomes" id="UP000829720">
    <property type="component" value="Unassembled WGS sequence"/>
</dbReference>
<organism evidence="32 33">
    <name type="scientific">Albula goreensis</name>
    <dbReference type="NCBI Taxonomy" id="1534307"/>
    <lineage>
        <taxon>Eukaryota</taxon>
        <taxon>Metazoa</taxon>
        <taxon>Chordata</taxon>
        <taxon>Craniata</taxon>
        <taxon>Vertebrata</taxon>
        <taxon>Euteleostomi</taxon>
        <taxon>Actinopterygii</taxon>
        <taxon>Neopterygii</taxon>
        <taxon>Teleostei</taxon>
        <taxon>Albuliformes</taxon>
        <taxon>Albulidae</taxon>
        <taxon>Albula</taxon>
    </lineage>
</organism>
<feature type="transmembrane region" description="Helical" evidence="29">
    <location>
        <begin position="617"/>
        <end position="636"/>
    </location>
</feature>
<name>A0A8T3E0P3_9TELE</name>
<evidence type="ECO:0000256" key="3">
    <source>
        <dbReference type="ARBA" id="ARBA00004604"/>
    </source>
</evidence>
<evidence type="ECO:0000256" key="21">
    <source>
        <dbReference type="ARBA" id="ARBA00069902"/>
    </source>
</evidence>
<keyword evidence="17" id="KW-1015">Disulfide bond</keyword>
<keyword evidence="7" id="KW-0963">Cytoplasm</keyword>
<evidence type="ECO:0000256" key="10">
    <source>
        <dbReference type="ARBA" id="ARBA00022692"/>
    </source>
</evidence>
<evidence type="ECO:0000256" key="26">
    <source>
        <dbReference type="ARBA" id="ARBA00093557"/>
    </source>
</evidence>
<comment type="subunit">
    <text evidence="20">Component of the RNA exosome core complex (Exo-9), composed of EXOSC1, EXOSC2, EXOSC3, EXOSC4, EXOSC5, EXOSC6, EXOSC7, EXOSC8 and EXOSC9; within the complex interacts with EXOSC2, EXOSC7 and EXOSC9. The catalytically inactive RNA exosome core complex (Exo-9) associates with the catalytic subunit EXOSC10/RRP6. Exo-9 may associate with DIS3 to form the nucleolar exosome complex, or DIS3L to form the cytoplasmic exosome complex. Exo-9 is formed by a hexameric base ring consisting of the heterodimers EXOSC4-EXOSC9, EXOSC5-EXOSC8 and EXOSC6-EXOSC7, and a cap ring consisting of EXOSC1, EXOSC2 and EXOSC3. The RNA exosome complex associates with cofactors C1D/RRP47, MPHOSPH6/MPP6 and MTREX/MTR4. Interacts with DDX60. Interacts with DIS3; the interaction is direct.</text>
</comment>
<evidence type="ECO:0000256" key="18">
    <source>
        <dbReference type="ARBA" id="ARBA00023180"/>
    </source>
</evidence>
<evidence type="ECO:0000256" key="8">
    <source>
        <dbReference type="ARBA" id="ARBA00022502"/>
    </source>
</evidence>
<protein>
    <recommendedName>
        <fullName evidence="21">Exosome complex component RRP41</fullName>
    </recommendedName>
    <alternativeName>
        <fullName evidence="24">Exosome component 4</fullName>
    </alternativeName>
    <alternativeName>
        <fullName evidence="23">GAA1 protein homolog</fullName>
    </alternativeName>
    <alternativeName>
        <fullName evidence="27">GPI-anchor transamidase component GPAA1</fullName>
    </alternativeName>
    <alternativeName>
        <fullName evidence="28">Glycosylphosphatidylinositol anchor attachment 1 protein</fullName>
    </alternativeName>
    <alternativeName>
        <fullName evidence="22">Ribosomal RNA-processing protein 41</fullName>
    </alternativeName>
</protein>
<dbReference type="AlphaFoldDB" id="A0A8T3E0P3"/>
<dbReference type="GO" id="GO:0006506">
    <property type="term" value="P:GPI anchor biosynthetic process"/>
    <property type="evidence" value="ECO:0007669"/>
    <property type="project" value="UniProtKB-KW"/>
</dbReference>
<keyword evidence="18" id="KW-0325">Glycoprotein</keyword>
<dbReference type="GO" id="GO:0005654">
    <property type="term" value="C:nucleoplasm"/>
    <property type="evidence" value="ECO:0007669"/>
    <property type="project" value="UniProtKB-SubCell"/>
</dbReference>
<gene>
    <name evidence="32" type="ORF">AGOR_G00042670</name>
</gene>
<evidence type="ECO:0000256" key="13">
    <source>
        <dbReference type="ARBA" id="ARBA00022884"/>
    </source>
</evidence>
<evidence type="ECO:0000256" key="15">
    <source>
        <dbReference type="ARBA" id="ARBA00022990"/>
    </source>
</evidence>
<keyword evidence="9" id="KW-0698">rRNA processing</keyword>
<evidence type="ECO:0000256" key="1">
    <source>
        <dbReference type="ARBA" id="ARBA00004477"/>
    </source>
</evidence>
<keyword evidence="10 29" id="KW-0812">Transmembrane</keyword>
<keyword evidence="16 29" id="KW-0472">Membrane</keyword>
<dbReference type="PANTHER" id="PTHR13304">
    <property type="entry name" value="GLYCOSYLPHOSPHATIDYLINOSITOL ANCHOR ATTACHMENT 1 PROTEIN"/>
    <property type="match status" value="1"/>
</dbReference>
<sequence length="661" mass="73065">MAGLELLSDQGYRLDGRKPSELRKVQARMGVFAQADGSAYIEQGNTKALAVVYGPHEVRGSRSKTLHDRAVINCQYSMATFSTADRKRRPHGDRKSSEMSLHLKQTFEAAVLTQLYPRSQIDIYVKILQSDGGNYSACVNAATLAVIDAGIPMRDYVCACTAGFVEDTPLADLCHAEESGGGTSLALALLPRGGQIALLQMDARLHQDHLDGLIEAAMKACKDLRTRAAVAPAEDLCFAVHFGGGDMGLLSDPNRRRALTNLLTRLNTPLCVVCYVAGLAWFMGLAFEPFTLRTYMSENAMGSTMVEEKFGSGERALATGREFAAHKKRADGMPVEWLMKAMQSRGLEVYTQSFSRTLPFPDENKERYMVRGTNVYGILRAPRGPRTEALVLTAPCSPGNRNNQAVGLLLDLAQYFRGQIYWAKDIIFLVNEHDLIGIQSWLEGYHHTNTTGMSWTPLHGRAGSIQAALSLELSTDVITSLDLVLEGLNGQLPNLDLANLFYAFCQKIGVMCTIQGKLQRDDWDSSSGYNHAVQTMLLMVLKQASGRPWGDHGLFLRYHIEAASLRGVNSFRSYKTDVTTIGKLLEGMFRKLNNLLERLHQSYFFYLLPSLSRFVSIGYYMPAFGLLALILLLRALDLWVQLGTQATGMEDGLVEAEQVSQ</sequence>
<dbReference type="GO" id="GO:0005730">
    <property type="term" value="C:nucleolus"/>
    <property type="evidence" value="ECO:0007669"/>
    <property type="project" value="UniProtKB-SubCell"/>
</dbReference>
<evidence type="ECO:0000256" key="25">
    <source>
        <dbReference type="ARBA" id="ARBA00093336"/>
    </source>
</evidence>
<dbReference type="Pfam" id="PF03725">
    <property type="entry name" value="RNase_PH_C"/>
    <property type="match status" value="1"/>
</dbReference>
<comment type="pathway">
    <text evidence="5">Glycolipid biosynthesis; glycosylphosphatidylinositol-anchor biosynthesis.</text>
</comment>
<evidence type="ECO:0000256" key="23">
    <source>
        <dbReference type="ARBA" id="ARBA00083563"/>
    </source>
</evidence>
<dbReference type="InterPro" id="IPR027408">
    <property type="entry name" value="PNPase/RNase_PH_dom_sf"/>
</dbReference>
<dbReference type="OrthoDB" id="445301at2759"/>
<evidence type="ECO:0000256" key="22">
    <source>
        <dbReference type="ARBA" id="ARBA00077929"/>
    </source>
</evidence>
<dbReference type="InterPro" id="IPR001247">
    <property type="entry name" value="ExoRNase_PH_dom1"/>
</dbReference>
<dbReference type="Pfam" id="PF04114">
    <property type="entry name" value="Gaa1"/>
    <property type="match status" value="1"/>
</dbReference>
<keyword evidence="14 29" id="KW-1133">Transmembrane helix</keyword>
<dbReference type="GO" id="GO:0000178">
    <property type="term" value="C:exosome (RNase complex)"/>
    <property type="evidence" value="ECO:0007669"/>
    <property type="project" value="UniProtKB-KW"/>
</dbReference>
<dbReference type="Gene3D" id="3.40.630.10">
    <property type="entry name" value="Zn peptidases"/>
    <property type="match status" value="1"/>
</dbReference>
<comment type="caution">
    <text evidence="32">The sequence shown here is derived from an EMBL/GenBank/DDBJ whole genome shotgun (WGS) entry which is preliminary data.</text>
</comment>
<evidence type="ECO:0000256" key="4">
    <source>
        <dbReference type="ARBA" id="ARBA00004642"/>
    </source>
</evidence>
<feature type="domain" description="Exoribonuclease phosphorolytic" evidence="31">
    <location>
        <begin position="155"/>
        <end position="220"/>
    </location>
</feature>
<dbReference type="Gene3D" id="3.30.230.70">
    <property type="entry name" value="GHMP Kinase, N-terminal domain"/>
    <property type="match status" value="1"/>
</dbReference>
<evidence type="ECO:0000256" key="6">
    <source>
        <dbReference type="ARBA" id="ARBA00006678"/>
    </source>
</evidence>
<dbReference type="PANTHER" id="PTHR13304:SF0">
    <property type="entry name" value="GLYCOSYLPHOSPHATIDYLINOSITOL ANCHOR ATTACHMENT 1 PROTEIN"/>
    <property type="match status" value="1"/>
</dbReference>
<evidence type="ECO:0000256" key="14">
    <source>
        <dbReference type="ARBA" id="ARBA00022989"/>
    </source>
</evidence>
<dbReference type="InterPro" id="IPR020568">
    <property type="entry name" value="Ribosomal_Su5_D2-typ_SF"/>
</dbReference>
<dbReference type="InterPro" id="IPR007246">
    <property type="entry name" value="Gaa1"/>
</dbReference>